<feature type="transmembrane region" description="Helical" evidence="7">
    <location>
        <begin position="57"/>
        <end position="84"/>
    </location>
</feature>
<name>A0A8F0FCC5_9PHAE</name>
<sequence length="100" mass="10849">MDFIHFFFIAALLFAIGVGGVVLNRTNIVVVLMSLELALLSVSLNFIVFSVCLGDLIGQIFAIFILIIAACESSIGLAIILVYFRVRGSIRIDQASLLKS</sequence>
<keyword evidence="5 7" id="KW-1133">Transmembrane helix</keyword>
<evidence type="ECO:0000313" key="8">
    <source>
        <dbReference type="EMBL" id="QWK44489.1"/>
    </source>
</evidence>
<dbReference type="Pfam" id="PF00420">
    <property type="entry name" value="Oxidored_q2"/>
    <property type="match status" value="1"/>
</dbReference>
<dbReference type="PANTHER" id="PTHR11434:SF16">
    <property type="entry name" value="NADH-UBIQUINONE OXIDOREDUCTASE CHAIN 4L"/>
    <property type="match status" value="1"/>
</dbReference>
<dbReference type="PANTHER" id="PTHR11434">
    <property type="entry name" value="NADH-UBIQUINONE OXIDOREDUCTASE SUBUNIT ND4L"/>
    <property type="match status" value="1"/>
</dbReference>
<evidence type="ECO:0000256" key="4">
    <source>
        <dbReference type="ARBA" id="ARBA00022692"/>
    </source>
</evidence>
<dbReference type="GO" id="GO:0016651">
    <property type="term" value="F:oxidoreductase activity, acting on NAD(P)H"/>
    <property type="evidence" value="ECO:0007669"/>
    <property type="project" value="InterPro"/>
</dbReference>
<evidence type="ECO:0000256" key="7">
    <source>
        <dbReference type="SAM" id="Phobius"/>
    </source>
</evidence>
<dbReference type="InterPro" id="IPR039428">
    <property type="entry name" value="NUOK/Mnh_C1-like"/>
</dbReference>
<dbReference type="RefSeq" id="YP_011008046.1">
    <property type="nucleotide sequence ID" value="NC_085328.1"/>
</dbReference>
<comment type="subcellular location">
    <subcellularLocation>
        <location evidence="1">Membrane</location>
        <topology evidence="1">Multi-pass membrane protein</topology>
    </subcellularLocation>
</comment>
<dbReference type="InterPro" id="IPR001133">
    <property type="entry name" value="NADH_UbQ_OxRdtase_chain4L/K"/>
</dbReference>
<feature type="transmembrane region" description="Helical" evidence="7">
    <location>
        <begin position="6"/>
        <end position="23"/>
    </location>
</feature>
<dbReference type="GO" id="GO:0042773">
    <property type="term" value="P:ATP synthesis coupled electron transport"/>
    <property type="evidence" value="ECO:0007669"/>
    <property type="project" value="InterPro"/>
</dbReference>
<dbReference type="Gene3D" id="1.10.287.3510">
    <property type="match status" value="1"/>
</dbReference>
<dbReference type="EMBL" id="MZ156052">
    <property type="protein sequence ID" value="QWK44489.1"/>
    <property type="molecule type" value="Genomic_DNA"/>
</dbReference>
<feature type="transmembrane region" description="Helical" evidence="7">
    <location>
        <begin position="30"/>
        <end position="51"/>
    </location>
</feature>
<dbReference type="AlphaFoldDB" id="A0A8F0FCC5"/>
<dbReference type="GeneID" id="87707165"/>
<comment type="similarity">
    <text evidence="2">Belongs to the complex I subunit 4L family.</text>
</comment>
<geneLocation type="mitochondrion" evidence="8"/>
<keyword evidence="3" id="KW-0813">Transport</keyword>
<evidence type="ECO:0000256" key="5">
    <source>
        <dbReference type="ARBA" id="ARBA00022989"/>
    </source>
</evidence>
<dbReference type="FunFam" id="1.10.287.3510:FF:000001">
    <property type="entry name" value="NADH-quinone oxidoreductase subunit K"/>
    <property type="match status" value="1"/>
</dbReference>
<keyword evidence="4 7" id="KW-0812">Transmembrane</keyword>
<evidence type="ECO:0000256" key="1">
    <source>
        <dbReference type="ARBA" id="ARBA00004141"/>
    </source>
</evidence>
<evidence type="ECO:0000256" key="6">
    <source>
        <dbReference type="ARBA" id="ARBA00023136"/>
    </source>
</evidence>
<keyword evidence="8" id="KW-0496">Mitochondrion</keyword>
<dbReference type="NCBIfam" id="NF004320">
    <property type="entry name" value="PRK05715.1-2"/>
    <property type="match status" value="1"/>
</dbReference>
<dbReference type="GO" id="GO:0030964">
    <property type="term" value="C:NADH dehydrogenase complex"/>
    <property type="evidence" value="ECO:0007669"/>
    <property type="project" value="TreeGrafter"/>
</dbReference>
<evidence type="ECO:0000256" key="2">
    <source>
        <dbReference type="ARBA" id="ARBA00010519"/>
    </source>
</evidence>
<keyword evidence="6 7" id="KW-0472">Membrane</keyword>
<dbReference type="NCBIfam" id="NF004323">
    <property type="entry name" value="PRK05715.1-5"/>
    <property type="match status" value="1"/>
</dbReference>
<evidence type="ECO:0000256" key="3">
    <source>
        <dbReference type="ARBA" id="ARBA00022448"/>
    </source>
</evidence>
<proteinExistence type="inferred from homology"/>
<accession>A0A8F0FCC5</accession>
<gene>
    <name evidence="8" type="primary">nad4L</name>
</gene>
<dbReference type="NCBIfam" id="NF004321">
    <property type="entry name" value="PRK05715.1-3"/>
    <property type="match status" value="1"/>
</dbReference>
<reference evidence="8" key="1">
    <citation type="journal article" date="2021" name="Genome Biol. Evol.">
        <title>Genomic rearrangements and sequence evolution across brown algal organelles.</title>
        <authorList>
            <person name="Starko S."/>
            <person name="Bringloe T.T."/>
            <person name="Gomez M.S."/>
            <person name="Darby H."/>
            <person name="Graham S.W."/>
            <person name="Martone P.T."/>
        </authorList>
    </citation>
    <scope>NUCLEOTIDE SEQUENCE</scope>
</reference>
<organism evidence="8">
    <name type="scientific">Desmarestia aculeata</name>
    <dbReference type="NCBI Taxonomy" id="62298"/>
    <lineage>
        <taxon>Eukaryota</taxon>
        <taxon>Sar</taxon>
        <taxon>Stramenopiles</taxon>
        <taxon>Ochrophyta</taxon>
        <taxon>PX clade</taxon>
        <taxon>Phaeophyceae</taxon>
        <taxon>Desmarestiales</taxon>
        <taxon>Desmarestiaceae</taxon>
        <taxon>Desmarestia</taxon>
    </lineage>
</organism>
<dbReference type="HAMAP" id="MF_01456">
    <property type="entry name" value="NDH1_NuoK"/>
    <property type="match status" value="1"/>
</dbReference>
<protein>
    <submittedName>
        <fullName evidence="8">NADH dehydrogenase subunit 4L</fullName>
    </submittedName>
</protein>